<feature type="region of interest" description="Disordered" evidence="1">
    <location>
        <begin position="1342"/>
        <end position="1431"/>
    </location>
</feature>
<feature type="compositionally biased region" description="Basic and acidic residues" evidence="1">
    <location>
        <begin position="1090"/>
        <end position="1104"/>
    </location>
</feature>
<feature type="compositionally biased region" description="Basic and acidic residues" evidence="1">
    <location>
        <begin position="125"/>
        <end position="135"/>
    </location>
</feature>
<feature type="compositionally biased region" description="Basic residues" evidence="1">
    <location>
        <begin position="3674"/>
        <end position="3684"/>
    </location>
</feature>
<feature type="compositionally biased region" description="Basic and acidic residues" evidence="1">
    <location>
        <begin position="1575"/>
        <end position="1587"/>
    </location>
</feature>
<feature type="compositionally biased region" description="Polar residues" evidence="1">
    <location>
        <begin position="1766"/>
        <end position="1778"/>
    </location>
</feature>
<feature type="compositionally biased region" description="Polar residues" evidence="1">
    <location>
        <begin position="2122"/>
        <end position="2131"/>
    </location>
</feature>
<feature type="compositionally biased region" description="Low complexity" evidence="1">
    <location>
        <begin position="2310"/>
        <end position="2324"/>
    </location>
</feature>
<feature type="region of interest" description="Disordered" evidence="1">
    <location>
        <begin position="3767"/>
        <end position="4111"/>
    </location>
</feature>
<dbReference type="Proteomes" id="UP000799767">
    <property type="component" value="Unassembled WGS sequence"/>
</dbReference>
<feature type="compositionally biased region" description="Polar residues" evidence="1">
    <location>
        <begin position="4025"/>
        <end position="4035"/>
    </location>
</feature>
<feature type="compositionally biased region" description="Basic and acidic residues" evidence="1">
    <location>
        <begin position="576"/>
        <end position="594"/>
    </location>
</feature>
<accession>A0A6A6Q5A2</accession>
<feature type="region of interest" description="Disordered" evidence="1">
    <location>
        <begin position="1450"/>
        <end position="1646"/>
    </location>
</feature>
<feature type="compositionally biased region" description="Basic and acidic residues" evidence="1">
    <location>
        <begin position="829"/>
        <end position="838"/>
    </location>
</feature>
<feature type="compositionally biased region" description="Basic and acidic residues" evidence="1">
    <location>
        <begin position="628"/>
        <end position="638"/>
    </location>
</feature>
<feature type="region of interest" description="Disordered" evidence="1">
    <location>
        <begin position="2200"/>
        <end position="2281"/>
    </location>
</feature>
<feature type="compositionally biased region" description="Basic residues" evidence="1">
    <location>
        <begin position="3134"/>
        <end position="3143"/>
    </location>
</feature>
<feature type="compositionally biased region" description="Acidic residues" evidence="1">
    <location>
        <begin position="1833"/>
        <end position="1842"/>
    </location>
</feature>
<dbReference type="EMBL" id="MU001631">
    <property type="protein sequence ID" value="KAF2487241.1"/>
    <property type="molecule type" value="Genomic_DNA"/>
</dbReference>
<feature type="compositionally biased region" description="Basic and acidic residues" evidence="1">
    <location>
        <begin position="3620"/>
        <end position="3637"/>
    </location>
</feature>
<feature type="compositionally biased region" description="Low complexity" evidence="1">
    <location>
        <begin position="1078"/>
        <end position="1089"/>
    </location>
</feature>
<feature type="compositionally biased region" description="Low complexity" evidence="1">
    <location>
        <begin position="55"/>
        <end position="64"/>
    </location>
</feature>
<gene>
    <name evidence="2" type="ORF">BDY17DRAFT_6912</name>
</gene>
<feature type="region of interest" description="Disordered" evidence="1">
    <location>
        <begin position="1665"/>
        <end position="2185"/>
    </location>
</feature>
<feature type="compositionally biased region" description="Basic and acidic residues" evidence="1">
    <location>
        <begin position="89"/>
        <end position="118"/>
    </location>
</feature>
<feature type="compositionally biased region" description="Basic residues" evidence="1">
    <location>
        <begin position="2732"/>
        <end position="2742"/>
    </location>
</feature>
<feature type="compositionally biased region" description="Basic residues" evidence="1">
    <location>
        <begin position="3071"/>
        <end position="3080"/>
    </location>
</feature>
<feature type="compositionally biased region" description="Basic and acidic residues" evidence="1">
    <location>
        <begin position="2325"/>
        <end position="2340"/>
    </location>
</feature>
<feature type="region of interest" description="Disordered" evidence="1">
    <location>
        <begin position="2301"/>
        <end position="3464"/>
    </location>
</feature>
<feature type="compositionally biased region" description="Basic residues" evidence="1">
    <location>
        <begin position="3206"/>
        <end position="3219"/>
    </location>
</feature>
<feature type="region of interest" description="Disordered" evidence="1">
    <location>
        <begin position="3479"/>
        <end position="3653"/>
    </location>
</feature>
<feature type="region of interest" description="Disordered" evidence="1">
    <location>
        <begin position="1288"/>
        <end position="1319"/>
    </location>
</feature>
<feature type="compositionally biased region" description="Acidic residues" evidence="1">
    <location>
        <begin position="78"/>
        <end position="88"/>
    </location>
</feature>
<feature type="compositionally biased region" description="Polar residues" evidence="1">
    <location>
        <begin position="289"/>
        <end position="306"/>
    </location>
</feature>
<feature type="compositionally biased region" description="Polar residues" evidence="1">
    <location>
        <begin position="1477"/>
        <end position="1486"/>
    </location>
</feature>
<feature type="compositionally biased region" description="Basic residues" evidence="1">
    <location>
        <begin position="663"/>
        <end position="680"/>
    </location>
</feature>
<feature type="compositionally biased region" description="Basic and acidic residues" evidence="1">
    <location>
        <begin position="3426"/>
        <end position="3435"/>
    </location>
</feature>
<feature type="compositionally biased region" description="Polar residues" evidence="1">
    <location>
        <begin position="2057"/>
        <end position="2066"/>
    </location>
</feature>
<feature type="compositionally biased region" description="Basic and acidic residues" evidence="1">
    <location>
        <begin position="1951"/>
        <end position="1966"/>
    </location>
</feature>
<feature type="compositionally biased region" description="Low complexity" evidence="1">
    <location>
        <begin position="611"/>
        <end position="627"/>
    </location>
</feature>
<organism evidence="2 3">
    <name type="scientific">Neohortaea acidophila</name>
    <dbReference type="NCBI Taxonomy" id="245834"/>
    <lineage>
        <taxon>Eukaryota</taxon>
        <taxon>Fungi</taxon>
        <taxon>Dikarya</taxon>
        <taxon>Ascomycota</taxon>
        <taxon>Pezizomycotina</taxon>
        <taxon>Dothideomycetes</taxon>
        <taxon>Dothideomycetidae</taxon>
        <taxon>Mycosphaerellales</taxon>
        <taxon>Teratosphaeriaceae</taxon>
        <taxon>Neohortaea</taxon>
    </lineage>
</organism>
<feature type="compositionally biased region" description="Polar residues" evidence="1">
    <location>
        <begin position="2480"/>
        <end position="2489"/>
    </location>
</feature>
<evidence type="ECO:0000256" key="1">
    <source>
        <dbReference type="SAM" id="MobiDB-lite"/>
    </source>
</evidence>
<feature type="compositionally biased region" description="Basic and acidic residues" evidence="1">
    <location>
        <begin position="971"/>
        <end position="1076"/>
    </location>
</feature>
<feature type="compositionally biased region" description="Basic and acidic residues" evidence="1">
    <location>
        <begin position="38"/>
        <end position="52"/>
    </location>
</feature>
<feature type="compositionally biased region" description="Basic residues" evidence="1">
    <location>
        <begin position="595"/>
        <end position="604"/>
    </location>
</feature>
<protein>
    <recommendedName>
        <fullName evidence="4">Involucrin repeat protein</fullName>
    </recommendedName>
</protein>
<feature type="compositionally biased region" description="Polar residues" evidence="1">
    <location>
        <begin position="3902"/>
        <end position="3922"/>
    </location>
</feature>
<feature type="compositionally biased region" description="Basic and acidic residues" evidence="1">
    <location>
        <begin position="2351"/>
        <end position="2368"/>
    </location>
</feature>
<feature type="compositionally biased region" description="Acidic residues" evidence="1">
    <location>
        <begin position="777"/>
        <end position="790"/>
    </location>
</feature>
<feature type="compositionally biased region" description="Basic and acidic residues" evidence="1">
    <location>
        <begin position="3852"/>
        <end position="3887"/>
    </location>
</feature>
<name>A0A6A6Q5A2_9PEZI</name>
<feature type="region of interest" description="Disordered" evidence="1">
    <location>
        <begin position="220"/>
        <end position="263"/>
    </location>
</feature>
<feature type="region of interest" description="Disordered" evidence="1">
    <location>
        <begin position="1"/>
        <end position="142"/>
    </location>
</feature>
<feature type="region of interest" description="Disordered" evidence="1">
    <location>
        <begin position="549"/>
        <end position="686"/>
    </location>
</feature>
<feature type="compositionally biased region" description="Polar residues" evidence="1">
    <location>
        <begin position="4048"/>
        <end position="4057"/>
    </location>
</feature>
<feature type="compositionally biased region" description="Basic and acidic residues" evidence="1">
    <location>
        <begin position="3012"/>
        <end position="3050"/>
    </location>
</feature>
<feature type="compositionally biased region" description="Basic residues" evidence="1">
    <location>
        <begin position="1677"/>
        <end position="1686"/>
    </location>
</feature>
<feature type="compositionally biased region" description="Low complexity" evidence="1">
    <location>
        <begin position="2153"/>
        <end position="2169"/>
    </location>
</feature>
<evidence type="ECO:0008006" key="4">
    <source>
        <dbReference type="Google" id="ProtNLM"/>
    </source>
</evidence>
<feature type="compositionally biased region" description="Basic and acidic residues" evidence="1">
    <location>
        <begin position="2625"/>
        <end position="2662"/>
    </location>
</feature>
<feature type="compositionally biased region" description="Low complexity" evidence="1">
    <location>
        <begin position="2859"/>
        <end position="2870"/>
    </location>
</feature>
<feature type="compositionally biased region" description="Basic and acidic residues" evidence="1">
    <location>
        <begin position="466"/>
        <end position="484"/>
    </location>
</feature>
<feature type="compositionally biased region" description="Low complexity" evidence="1">
    <location>
        <begin position="2111"/>
        <end position="2121"/>
    </location>
</feature>
<feature type="compositionally biased region" description="Acidic residues" evidence="1">
    <location>
        <begin position="1560"/>
        <end position="1574"/>
    </location>
</feature>
<feature type="compositionally biased region" description="Basic and acidic residues" evidence="1">
    <location>
        <begin position="2015"/>
        <end position="2044"/>
    </location>
</feature>
<feature type="region of interest" description="Disordered" evidence="1">
    <location>
        <begin position="1168"/>
        <end position="1247"/>
    </location>
</feature>
<feature type="compositionally biased region" description="Basic and acidic residues" evidence="1">
    <location>
        <begin position="3696"/>
        <end position="3727"/>
    </location>
</feature>
<feature type="compositionally biased region" description="Low complexity" evidence="1">
    <location>
        <begin position="3446"/>
        <end position="3462"/>
    </location>
</feature>
<dbReference type="OrthoDB" id="5365701at2759"/>
<evidence type="ECO:0000313" key="2">
    <source>
        <dbReference type="EMBL" id="KAF2487241.1"/>
    </source>
</evidence>
<feature type="region of interest" description="Disordered" evidence="1">
    <location>
        <begin position="955"/>
        <end position="1124"/>
    </location>
</feature>
<feature type="compositionally biased region" description="Basic and acidic residues" evidence="1">
    <location>
        <begin position="1450"/>
        <end position="1464"/>
    </location>
</feature>
<feature type="compositionally biased region" description="Low complexity" evidence="1">
    <location>
        <begin position="871"/>
        <end position="900"/>
    </location>
</feature>
<feature type="compositionally biased region" description="Basic and acidic residues" evidence="1">
    <location>
        <begin position="2407"/>
        <end position="2417"/>
    </location>
</feature>
<feature type="compositionally biased region" description="Low complexity" evidence="1">
    <location>
        <begin position="2527"/>
        <end position="2542"/>
    </location>
</feature>
<keyword evidence="3" id="KW-1185">Reference proteome</keyword>
<feature type="compositionally biased region" description="Basic residues" evidence="1">
    <location>
        <begin position="3596"/>
        <end position="3605"/>
    </location>
</feature>
<feature type="compositionally biased region" description="Basic and acidic residues" evidence="1">
    <location>
        <begin position="746"/>
        <end position="776"/>
    </location>
</feature>
<feature type="compositionally biased region" description="Basic and acidic residues" evidence="1">
    <location>
        <begin position="2243"/>
        <end position="2261"/>
    </location>
</feature>
<feature type="compositionally biased region" description="Basic residues" evidence="1">
    <location>
        <begin position="3354"/>
        <end position="3367"/>
    </location>
</feature>
<feature type="compositionally biased region" description="Basic and acidic residues" evidence="1">
    <location>
        <begin position="1881"/>
        <end position="1893"/>
    </location>
</feature>
<feature type="compositionally biased region" description="Basic and acidic residues" evidence="1">
    <location>
        <begin position="2546"/>
        <end position="2559"/>
    </location>
</feature>
<feature type="compositionally biased region" description="Polar residues" evidence="1">
    <location>
        <begin position="27"/>
        <end position="37"/>
    </location>
</feature>
<feature type="compositionally biased region" description="Basic residues" evidence="1">
    <location>
        <begin position="2818"/>
        <end position="2828"/>
    </location>
</feature>
<evidence type="ECO:0000313" key="3">
    <source>
        <dbReference type="Proteomes" id="UP000799767"/>
    </source>
</evidence>
<dbReference type="GeneID" id="54479617"/>
<feature type="compositionally biased region" description="Basic and acidic residues" evidence="1">
    <location>
        <begin position="1687"/>
        <end position="1699"/>
    </location>
</feature>
<feature type="compositionally biased region" description="Basic and acidic residues" evidence="1">
    <location>
        <begin position="2437"/>
        <end position="2459"/>
    </location>
</feature>
<feature type="compositionally biased region" description="Basic and acidic residues" evidence="1">
    <location>
        <begin position="3974"/>
        <end position="3997"/>
    </location>
</feature>
<feature type="compositionally biased region" description="Basic and acidic residues" evidence="1">
    <location>
        <begin position="1410"/>
        <end position="1426"/>
    </location>
</feature>
<feature type="region of interest" description="Disordered" evidence="1">
    <location>
        <begin position="705"/>
        <end position="724"/>
    </location>
</feature>
<feature type="compositionally biased region" description="Basic and acidic residues" evidence="1">
    <location>
        <begin position="1779"/>
        <end position="1816"/>
    </location>
</feature>
<feature type="compositionally biased region" description="Basic and acidic residues" evidence="1">
    <location>
        <begin position="3923"/>
        <end position="3943"/>
    </location>
</feature>
<feature type="compositionally biased region" description="Polar residues" evidence="1">
    <location>
        <begin position="3276"/>
        <end position="3297"/>
    </location>
</feature>
<feature type="compositionally biased region" description="Basic residues" evidence="1">
    <location>
        <begin position="2896"/>
        <end position="2906"/>
    </location>
</feature>
<dbReference type="RefSeq" id="XP_033593810.1">
    <property type="nucleotide sequence ID" value="XM_033738615.1"/>
</dbReference>
<reference evidence="2" key="1">
    <citation type="journal article" date="2020" name="Stud. Mycol.">
        <title>101 Dothideomycetes genomes: a test case for predicting lifestyles and emergence of pathogens.</title>
        <authorList>
            <person name="Haridas S."/>
            <person name="Albert R."/>
            <person name="Binder M."/>
            <person name="Bloem J."/>
            <person name="Labutti K."/>
            <person name="Salamov A."/>
            <person name="Andreopoulos B."/>
            <person name="Baker S."/>
            <person name="Barry K."/>
            <person name="Bills G."/>
            <person name="Bluhm B."/>
            <person name="Cannon C."/>
            <person name="Castanera R."/>
            <person name="Culley D."/>
            <person name="Daum C."/>
            <person name="Ezra D."/>
            <person name="Gonzalez J."/>
            <person name="Henrissat B."/>
            <person name="Kuo A."/>
            <person name="Liang C."/>
            <person name="Lipzen A."/>
            <person name="Lutzoni F."/>
            <person name="Magnuson J."/>
            <person name="Mondo S."/>
            <person name="Nolan M."/>
            <person name="Ohm R."/>
            <person name="Pangilinan J."/>
            <person name="Park H.-J."/>
            <person name="Ramirez L."/>
            <person name="Alfaro M."/>
            <person name="Sun H."/>
            <person name="Tritt A."/>
            <person name="Yoshinaga Y."/>
            <person name="Zwiers L.-H."/>
            <person name="Turgeon B."/>
            <person name="Goodwin S."/>
            <person name="Spatafora J."/>
            <person name="Crous P."/>
            <person name="Grigoriev I."/>
        </authorList>
    </citation>
    <scope>NUCLEOTIDE SEQUENCE</scope>
    <source>
        <strain evidence="2">CBS 113389</strain>
    </source>
</reference>
<proteinExistence type="predicted"/>
<feature type="region of interest" description="Disordered" evidence="1">
    <location>
        <begin position="3674"/>
        <end position="3747"/>
    </location>
</feature>
<feature type="region of interest" description="Disordered" evidence="1">
    <location>
        <begin position="282"/>
        <end position="361"/>
    </location>
</feature>
<feature type="region of interest" description="Disordered" evidence="1">
    <location>
        <begin position="742"/>
        <end position="930"/>
    </location>
</feature>
<feature type="region of interest" description="Disordered" evidence="1">
    <location>
        <begin position="466"/>
        <end position="512"/>
    </location>
</feature>
<feature type="compositionally biased region" description="Basic and acidic residues" evidence="1">
    <location>
        <begin position="2679"/>
        <end position="2688"/>
    </location>
</feature>
<feature type="compositionally biased region" description="Basic and acidic residues" evidence="1">
    <location>
        <begin position="1903"/>
        <end position="1917"/>
    </location>
</feature>
<sequence length="4154" mass="452660">MWKAAFTGRSEPASSSQRKKSRGGEESTVTTASSGNVDDNKRRSERSRRSTYDDAPSSSPAVPSSRKDVSASAVKLYDDDDGEGDWEDNSSKNDDRKRRSKGGKDRSNGKKAGRKDSETSGSKSRGLDQARDRAMPDMGSFAQFPGQYAGGVMGSAGQRTEFMKSGAVPSADNQFGLTRADSYGAAADYYEDEGQSVARQPGVRSKSPNMLVNPYQHLITPTVEEHPAQDTGHGSAADFYEGRVSPVPFEPSTQSSSKKSSSYGTIAGIGAAIGAAGLGLAAGKHDKTSAQSPSQDQNSTSYQQRAPSSSMSSSRPSRKADRQYSEPVLSSSNGVSRGLPPSQQPGPATPGKRSSPTNTGLYTAGAAAAAGAAGLEAYEMHERGEQRNGYATPRGSQPYHEHKGPMTRLKDGFFNLVSNDEDVIKMEMYTEYIGVCKYCFDPRTSPYDAPRVHHYHPLNQRDSFESLRKRRSIERMRRSSRENLGRTNSNRIDKDSRYFSSEGSKRRSSRDRAELLAGGAAAAVGTAMAANALSYGGKDFDDTYSIKSGHRESSAVGRRNRSSSNEDRRKMARGVIGKDSKEEYVMARTSDGRTEKRKVRRSRSTSKDRTGAIAAGAVLTGAALAAEASRHRHEEGSNRARRSRSSSRSNSPGGFFGLFSPSRSKKRRESPTTQRKKRRGLFNFGNNSFSSSDSDLAFGAVRSGLSARRQSSVRSPRRKNSDEHIAATVGAIGATAAALAAAQGGRRVDPRLARPELGAKKEARTMHDRVDARGSSDDEWEDELPSDVDDASSIGSALAFGDYEATHPNLGGWAGRNEPPAPAYQSRPDSGRLERTESVDTPTSSVLKRPLQEVDPRPLSEPVSLAGSRQASIARPYEASAAAARDQIQQPRPIAPIQPAFTQSPPPMDDSDRRRPSQPRRTQSSPTNAHHFLEDAAVLGAAAIGTAGIIAAVQGRKAKEPSNVRWGLTEEQERKHARDLQQENGSRPRDDRERAAKDEAARYTREQDVIRTRQAENRRAAEAELQRQQAEQREAEAQAEVYRQREREHQEREDAYCRDHPRSGDVSRQVGPERRRSSQSQQDRPQQQNRDQRPRHQDGYDRSGWETSTQSGTPWGAIGAGAAAATAGAIALDRYEQRKEDAPHEKILASPEHRAFVQKLHEMGGAADSDHFAKTTHFSSTLPDTRPADRQAGSADRTAGVEYDDSRDAYVAEIRPSARSTSQPPDNTDIYDPESYRRGARSPGDRARYVELARQAASKVTDVDEMFEDNEAQYSQREQVSQAEFFAPEELQNREAGHKEKVVDPTDNDEDQVHRSAEEEAQAVFEREWAVKQSGPIKFAPFGVPRLGLVSPTPPPGATRKRRATSPFPVARPDVADLQDDSEESKPSGRRRSVTWGADRTHVYDVPSPEAEHDKGSYVDPHRETTSHAAVDTAAVAIAGVAAGVAAHEIDERREVSDEGRNSDRAGAVEAFEPQLERTSSYQPPSMESVPDSDLQSPPVEEGNIQDTQPAKDSPKRETEASAFADESQPRAPAKSDSDQKASDGVPAESEAEFNREALQDGEDDPTAEDNDVAEDSRPAPRSDTPKRKLSKKEKRKMEKAAKRSGAQPDDTIVDDRDDAPTEPTNTSVDEQDDSQRSTKSRSRGFADVAGALMTAAGGVAAVAADVDESRNESSKSKKGKGKKDRKSREMDRDIRDVEPLEESAAVTPIPTPTGMPGGWTSDEPQAVEAESPQEVVDPFQYQVHDDPSPSPQALKSEATRDTAMVNVSSNADGSTQSTEERPEPIRHGEETSPVREADESDRMSDARSIKSEPNRTSKSRRSSQGKQSTYDGEPEAYEDADSVAASEPVDLYESTKNSKRRSRSGEDDEASASSSRSRREKAEKRSSKDKKSGIFGGIFSRKSNESSSSRKTEASTRRKSTRDSNNNDSEDEERLRRRRLQTEDESPDVAAREEEGLDDPRRSASFDDEQDQSFLDGRVGEMPPLPVSGAVSADWEGQDLGMPATAVHDAAATTREHADAFDLITHDQHHDPTTPHQQDDTARELTQYRFPDIQAPQLQSPSVLTESEKSQRRMSVNRPVSNTAVPLRLPGHHPLTPSPRVDRIASFGNPLTSSPSTPTSGQRTRQSRPPSTEIRPLYLLERNRKPQDVEDSLPSLPSSKPSSRASSRVGSDEYESAAEEFGSPARKLGLMIDINQANAYHPDPDYLDSQQTTPRASEAPKPVFVKPPRQEPEFYTWEDFAQDERMRSADAEEDSQKSDHVPGQSSRTEEPSAETLDSDALEKGLVGAAVLGGTAIAAGHVFSPEDGRPASAAPSALPSLSRSSSREVHEFVDNEKSMEEGAAAGSSTRAEVDSHAQRPESNDLDRFLDDEDRMEGGEAVIGAAPSSSRAVGEHGRFDPTDLVEEAYAKADEDRISPRAGTEQEVPVASAVAGEAEPNHDNEQPHNTHSEPEIEEVSKLTRKQSKKSKKQPKKAAGRGFSTSGPSTWTDEAMESKEEPAEEDAPTNMPGESERQVPADTGVDVEESAAVTAGGLAALVAEESIQEEDRRKEDDTKLSDESGQVEPEWQPSVSRKESKKDKKKRRQRMVDDIYSENTGVDNEPQATEERVVQDTAATTQESSEDALSHEPHDKADAQPDEGQARALDEFTEPPKPDSDRHEQAPTARPSVSEPQELNLDQERQARDISNDTAVPAEALLPHGVAQEAEWDEKPATEAVDEPAEEFTWTPSQKKGKKGKKGKRQSTFTEDASDLPVVETQAASTADDKKDASVAPAYVEAEAGAEAGAEFEAEAMDNNKVDPQAEGPAEEFTWTSTPQKKGKKGKKSKRQSTFAEEASDLPEIETQPATIVDDPKDDIVAPAAAEADAGTEAEGRAMDSQPEQQAEEPVDLWSFPSSKKKKGKKGKKAAFMSFADFEDSNATASDSAPDLAATSQTVKRDDAEAINSTAAKESIPEDSATSHELKNANANATHKTTSAEDRSVADAALELEVPARTGHGAMDHEAEEAAPPVRPDKDVEPESETREIQGDMDPDEPKDMTGDEKLTDRADEVAPAPEAIVEDEDTTAFWVGKPKKKRGKKGNKYEAWVDPEPEPTSSLFEAEERIPEEVPQPLVTDATTDVQGRASDEELWALPKKGKKGKRSSKAATIPAAKETSQEVEVAPAEDTGDREILPTVEAPATPDHPTEQSSQTIEAADVWDEVPSRSWSKKKKKKEAKKSRASSLFESMTALDEVGQDDDAVQVPSVDKPVAEQDMLQGEKLPADEIAPLSEERSPEETVQSPALDDNTSIPLEASSQHALLDDRTTSEDQQPCDQPKESLEPQAQVDSARDLDNTEPPSIPNEPEEDEWAGFATKRSKKEKRKSKKKGGAIFDAEPSQVETTSDAEVKRFTETEQETAPPVTDTEASVNPSEREAGDAEPSVTTHPKRSDEISHFADDDEIAETGHASTEQTAAEAPSTTSSSKDIRDMGFAATIAAGLAASNFDPETVMREASRRASPTGVAEADPDDVWEAPTRKKKGKKAKREPAVVDTWADEPKEASSTQRGASPAADDLNETLKKTLEESGFDSAILQQAAPSVDTETRELPENNEFSFTTSKRKKSKKAKRGETFAADESPATPIDREPAGFEEMASKDKSSTADQAQYPEEPDPAVDLVMAGDRDLDVDEMDKAYRVARSKKRSKKKERAIAAETLDTSEAERSSEHKDMSVSDKFKDQDTSMTRLRKDNDDHVEEDQVEHEHRGSHAGVDAKSLVEDAGIVAAAGALAAGVGSELSHSNTRSHRRSDRSLRETSSRHLGLLPGDRPHAEGPAPWSESHLLEGFRDSGYQEADSPVIQRHSINSVTSDKFGLHNSRSRDRLREHEPGERTRAMFEDGDHTMHARSASRETEDTTLESTTKTRGSHLFQSTPETLSSRRYTDSSSPTPREETQAGQSERDSFEADRHSPSTSRPHNIPLYLDTISEEHHGAKRSLAGAELRDLETSKASKRSETPHSIRSREQQMVSPSNEDRERRRTTRQTSVDLRSPSAMSNRSSVSAGQFRGAEELRSYSRASNRSSTPGLRRASLSGDLRAASRRGDAGSAVGVRGSPKTIPFEPPPTPPSNDDEHGPGASRAIDMSDVYVSVHPSNGGSIDSLTPSAAGIWRCGCIAELANATA</sequence>
<feature type="compositionally biased region" description="Basic residues" evidence="1">
    <location>
        <begin position="2460"/>
        <end position="2476"/>
    </location>
</feature>
<feature type="compositionally biased region" description="Basic and acidic residues" evidence="1">
    <location>
        <begin position="1291"/>
        <end position="1304"/>
    </location>
</feature>